<dbReference type="SMART" id="SM00320">
    <property type="entry name" value="WD40"/>
    <property type="match status" value="1"/>
</dbReference>
<name>A0ABN9MRJ8_9NEOB</name>
<feature type="compositionally biased region" description="Low complexity" evidence="3">
    <location>
        <begin position="110"/>
        <end position="127"/>
    </location>
</feature>
<feature type="compositionally biased region" description="Polar residues" evidence="3">
    <location>
        <begin position="1"/>
        <end position="18"/>
    </location>
</feature>
<dbReference type="InterPro" id="IPR001680">
    <property type="entry name" value="WD40_rpt"/>
</dbReference>
<dbReference type="Pfam" id="PF00400">
    <property type="entry name" value="WD40"/>
    <property type="match status" value="1"/>
</dbReference>
<evidence type="ECO:0000313" key="5">
    <source>
        <dbReference type="Proteomes" id="UP001176940"/>
    </source>
</evidence>
<feature type="compositionally biased region" description="Low complexity" evidence="3">
    <location>
        <begin position="136"/>
        <end position="146"/>
    </location>
</feature>
<protein>
    <submittedName>
        <fullName evidence="4">Uncharacterized protein</fullName>
    </submittedName>
</protein>
<dbReference type="Proteomes" id="UP001176940">
    <property type="component" value="Unassembled WGS sequence"/>
</dbReference>
<accession>A0ABN9MRJ8</accession>
<organism evidence="4 5">
    <name type="scientific">Ranitomeya imitator</name>
    <name type="common">mimic poison frog</name>
    <dbReference type="NCBI Taxonomy" id="111125"/>
    <lineage>
        <taxon>Eukaryota</taxon>
        <taxon>Metazoa</taxon>
        <taxon>Chordata</taxon>
        <taxon>Craniata</taxon>
        <taxon>Vertebrata</taxon>
        <taxon>Euteleostomi</taxon>
        <taxon>Amphibia</taxon>
        <taxon>Batrachia</taxon>
        <taxon>Anura</taxon>
        <taxon>Neobatrachia</taxon>
        <taxon>Hyloidea</taxon>
        <taxon>Dendrobatidae</taxon>
        <taxon>Dendrobatinae</taxon>
        <taxon>Ranitomeya</taxon>
    </lineage>
</organism>
<dbReference type="Gene3D" id="2.130.10.10">
    <property type="entry name" value="YVTN repeat-like/Quinoprotein amine dehydrogenase"/>
    <property type="match status" value="1"/>
</dbReference>
<evidence type="ECO:0000256" key="3">
    <source>
        <dbReference type="SAM" id="MobiDB-lite"/>
    </source>
</evidence>
<keyword evidence="5" id="KW-1185">Reference proteome</keyword>
<dbReference type="SUPFAM" id="SSF50978">
    <property type="entry name" value="WD40 repeat-like"/>
    <property type="match status" value="1"/>
</dbReference>
<proteinExistence type="predicted"/>
<feature type="region of interest" description="Disordered" evidence="3">
    <location>
        <begin position="104"/>
        <end position="157"/>
    </location>
</feature>
<dbReference type="InterPro" id="IPR015943">
    <property type="entry name" value="WD40/YVTN_repeat-like_dom_sf"/>
</dbReference>
<dbReference type="PROSITE" id="PS50082">
    <property type="entry name" value="WD_REPEATS_2"/>
    <property type="match status" value="1"/>
</dbReference>
<gene>
    <name evidence="4" type="ORF">RIMI_LOCUS22789320</name>
</gene>
<dbReference type="InterPro" id="IPR036322">
    <property type="entry name" value="WD40_repeat_dom_sf"/>
</dbReference>
<comment type="caution">
    <text evidence="4">The sequence shown here is derived from an EMBL/GenBank/DDBJ whole genome shotgun (WGS) entry which is preliminary data.</text>
</comment>
<feature type="repeat" description="WD" evidence="2">
    <location>
        <begin position="2"/>
        <end position="54"/>
    </location>
</feature>
<dbReference type="EMBL" id="CAUEEQ010078913">
    <property type="protein sequence ID" value="CAJ0968089.1"/>
    <property type="molecule type" value="Genomic_DNA"/>
</dbReference>
<evidence type="ECO:0000313" key="4">
    <source>
        <dbReference type="EMBL" id="CAJ0968089.1"/>
    </source>
</evidence>
<keyword evidence="2" id="KW-0853">WD repeat</keyword>
<evidence type="ECO:0000256" key="2">
    <source>
        <dbReference type="PROSITE-ProRule" id="PRU00221"/>
    </source>
</evidence>
<evidence type="ECO:0000256" key="1">
    <source>
        <dbReference type="ARBA" id="ARBA00022737"/>
    </source>
</evidence>
<feature type="region of interest" description="Disordered" evidence="3">
    <location>
        <begin position="1"/>
        <end position="30"/>
    </location>
</feature>
<reference evidence="4" key="1">
    <citation type="submission" date="2023-07" db="EMBL/GenBank/DDBJ databases">
        <authorList>
            <person name="Stuckert A."/>
        </authorList>
    </citation>
    <scope>NUCLEOTIDE SEQUENCE</scope>
</reference>
<keyword evidence="1" id="KW-0677">Repeat</keyword>
<sequence>MLQGHSQDVTSVTWSPTDFTKKSSTKKNKEKIVTCSDDNTIRIWRLKRGGSSGTEEETMNRVGWTCPKKVEFPCTGPVHRTPAKSHKIQNPLVMTSPTPATCASSYAGDLPISSSTPTSPFLPLPRLHTPPKQKEQPSPQQQSMSKLTITKWVTRTH</sequence>
<feature type="compositionally biased region" description="Polar residues" evidence="3">
    <location>
        <begin position="147"/>
        <end position="157"/>
    </location>
</feature>
<dbReference type="PROSITE" id="PS50294">
    <property type="entry name" value="WD_REPEATS_REGION"/>
    <property type="match status" value="1"/>
</dbReference>